<feature type="compositionally biased region" description="Basic and acidic residues" evidence="1">
    <location>
        <begin position="74"/>
        <end position="84"/>
    </location>
</feature>
<proteinExistence type="predicted"/>
<protein>
    <submittedName>
        <fullName evidence="2">Uncharacterized protein</fullName>
    </submittedName>
</protein>
<evidence type="ECO:0000313" key="2">
    <source>
        <dbReference type="EMBL" id="KIM64374.1"/>
    </source>
</evidence>
<dbReference type="Proteomes" id="UP000053989">
    <property type="component" value="Unassembled WGS sequence"/>
</dbReference>
<evidence type="ECO:0000313" key="3">
    <source>
        <dbReference type="Proteomes" id="UP000053989"/>
    </source>
</evidence>
<organism evidence="2 3">
    <name type="scientific">Scleroderma citrinum Foug A</name>
    <dbReference type="NCBI Taxonomy" id="1036808"/>
    <lineage>
        <taxon>Eukaryota</taxon>
        <taxon>Fungi</taxon>
        <taxon>Dikarya</taxon>
        <taxon>Basidiomycota</taxon>
        <taxon>Agaricomycotina</taxon>
        <taxon>Agaricomycetes</taxon>
        <taxon>Agaricomycetidae</taxon>
        <taxon>Boletales</taxon>
        <taxon>Sclerodermatineae</taxon>
        <taxon>Sclerodermataceae</taxon>
        <taxon>Scleroderma</taxon>
    </lineage>
</organism>
<gene>
    <name evidence="2" type="ORF">SCLCIDRAFT_1213489</name>
</gene>
<feature type="compositionally biased region" description="Polar residues" evidence="1">
    <location>
        <begin position="19"/>
        <end position="39"/>
    </location>
</feature>
<dbReference type="InParanoid" id="A0A0C3E7G3"/>
<dbReference type="EMBL" id="KN822029">
    <property type="protein sequence ID" value="KIM64374.1"/>
    <property type="molecule type" value="Genomic_DNA"/>
</dbReference>
<accession>A0A0C3E7G3</accession>
<dbReference type="HOGENOM" id="CLU_1797608_0_0_1"/>
<dbReference type="AlphaFoldDB" id="A0A0C3E7G3"/>
<keyword evidence="3" id="KW-1185">Reference proteome</keyword>
<name>A0A0C3E7G3_9AGAM</name>
<reference evidence="3" key="2">
    <citation type="submission" date="2015-01" db="EMBL/GenBank/DDBJ databases">
        <title>Evolutionary Origins and Diversification of the Mycorrhizal Mutualists.</title>
        <authorList>
            <consortium name="DOE Joint Genome Institute"/>
            <consortium name="Mycorrhizal Genomics Consortium"/>
            <person name="Kohler A."/>
            <person name="Kuo A."/>
            <person name="Nagy L.G."/>
            <person name="Floudas D."/>
            <person name="Copeland A."/>
            <person name="Barry K.W."/>
            <person name="Cichocki N."/>
            <person name="Veneault-Fourrey C."/>
            <person name="LaButti K."/>
            <person name="Lindquist E.A."/>
            <person name="Lipzen A."/>
            <person name="Lundell T."/>
            <person name="Morin E."/>
            <person name="Murat C."/>
            <person name="Riley R."/>
            <person name="Ohm R."/>
            <person name="Sun H."/>
            <person name="Tunlid A."/>
            <person name="Henrissat B."/>
            <person name="Grigoriev I.V."/>
            <person name="Hibbett D.S."/>
            <person name="Martin F."/>
        </authorList>
    </citation>
    <scope>NUCLEOTIDE SEQUENCE [LARGE SCALE GENOMIC DNA]</scope>
    <source>
        <strain evidence="3">Foug A</strain>
    </source>
</reference>
<sequence length="144" mass="15989">MTSSTRYSLRRAPRARANSLPSSKSQLQADTPSDIQSRPATPRGSRYGTLAGRITPDTSRKFSDVVRVPSAPSRADEETPDSERCSSVYPVASNASETRELRVSEWGRASADRVITRDRPACVARTTSSETMQLGCHQWDERWD</sequence>
<reference evidence="2 3" key="1">
    <citation type="submission" date="2014-04" db="EMBL/GenBank/DDBJ databases">
        <authorList>
            <consortium name="DOE Joint Genome Institute"/>
            <person name="Kuo A."/>
            <person name="Kohler A."/>
            <person name="Nagy L.G."/>
            <person name="Floudas D."/>
            <person name="Copeland A."/>
            <person name="Barry K.W."/>
            <person name="Cichocki N."/>
            <person name="Veneault-Fourrey C."/>
            <person name="LaButti K."/>
            <person name="Lindquist E.A."/>
            <person name="Lipzen A."/>
            <person name="Lundell T."/>
            <person name="Morin E."/>
            <person name="Murat C."/>
            <person name="Sun H."/>
            <person name="Tunlid A."/>
            <person name="Henrissat B."/>
            <person name="Grigoriev I.V."/>
            <person name="Hibbett D.S."/>
            <person name="Martin F."/>
            <person name="Nordberg H.P."/>
            <person name="Cantor M.N."/>
            <person name="Hua S.X."/>
        </authorList>
    </citation>
    <scope>NUCLEOTIDE SEQUENCE [LARGE SCALE GENOMIC DNA]</scope>
    <source>
        <strain evidence="2 3">Foug A</strain>
    </source>
</reference>
<evidence type="ECO:0000256" key="1">
    <source>
        <dbReference type="SAM" id="MobiDB-lite"/>
    </source>
</evidence>
<feature type="region of interest" description="Disordered" evidence="1">
    <location>
        <begin position="1"/>
        <end position="86"/>
    </location>
</feature>